<dbReference type="GO" id="GO:0016491">
    <property type="term" value="F:oxidoreductase activity"/>
    <property type="evidence" value="ECO:0007669"/>
    <property type="project" value="UniProtKB-KW"/>
</dbReference>
<comment type="caution">
    <text evidence="2">The sequence shown here is derived from an EMBL/GenBank/DDBJ whole genome shotgun (WGS) entry which is preliminary data.</text>
</comment>
<dbReference type="PRINTS" id="PR00081">
    <property type="entry name" value="GDHRDH"/>
</dbReference>
<keyword evidence="1" id="KW-0560">Oxidoreductase</keyword>
<dbReference type="Pfam" id="PF00106">
    <property type="entry name" value="adh_short"/>
    <property type="match status" value="1"/>
</dbReference>
<sequence length="326" mass="35791">MDSARLLIGTIIGQYTPLPYPDQDWTGRTIIVTGANIGIGLAAARHLVRLNASKVIIGCRNADKGIAAKQDVERSTQRLGVVEVWSLDLCSFESVKEFAARAAKLDRLDALINNAGVLTMDAKRCDGHETMVTVNVLSTLLLTLLLLPTLRRTATKFNVTPHVAIVSSAGSFMASFPQSDAANIFEELKKYKLFADRYNTTKLIQLMMIRKLSVAADASGKAHVTVNALHPGLCRSKLFSDLWFPLNWIFVFVLLVFARTCEQGSRTLVHAVSAGTETHGKYLSECKVHVWPGRMEGPKGEAVTNQVWVELLQLMEEIEPGVTGNI</sequence>
<evidence type="ECO:0008006" key="4">
    <source>
        <dbReference type="Google" id="ProtNLM"/>
    </source>
</evidence>
<keyword evidence="3" id="KW-1185">Reference proteome</keyword>
<dbReference type="PANTHER" id="PTHR43157">
    <property type="entry name" value="PHOSPHATIDYLINOSITOL-GLYCAN BIOSYNTHESIS CLASS F PROTEIN-RELATED"/>
    <property type="match status" value="1"/>
</dbReference>
<organism evidence="2 3">
    <name type="scientific">Conoideocrella luteorostrata</name>
    <dbReference type="NCBI Taxonomy" id="1105319"/>
    <lineage>
        <taxon>Eukaryota</taxon>
        <taxon>Fungi</taxon>
        <taxon>Dikarya</taxon>
        <taxon>Ascomycota</taxon>
        <taxon>Pezizomycotina</taxon>
        <taxon>Sordariomycetes</taxon>
        <taxon>Hypocreomycetidae</taxon>
        <taxon>Hypocreales</taxon>
        <taxon>Clavicipitaceae</taxon>
        <taxon>Conoideocrella</taxon>
    </lineage>
</organism>
<dbReference type="Proteomes" id="UP001251528">
    <property type="component" value="Unassembled WGS sequence"/>
</dbReference>
<dbReference type="Gene3D" id="3.40.50.720">
    <property type="entry name" value="NAD(P)-binding Rossmann-like Domain"/>
    <property type="match status" value="1"/>
</dbReference>
<dbReference type="InterPro" id="IPR002347">
    <property type="entry name" value="SDR_fam"/>
</dbReference>
<evidence type="ECO:0000313" key="2">
    <source>
        <dbReference type="EMBL" id="KAK2601944.1"/>
    </source>
</evidence>
<accession>A0AAJ0CU94</accession>
<dbReference type="PANTHER" id="PTHR43157:SF31">
    <property type="entry name" value="PHOSPHATIDYLINOSITOL-GLYCAN BIOSYNTHESIS CLASS F PROTEIN"/>
    <property type="match status" value="1"/>
</dbReference>
<evidence type="ECO:0000256" key="1">
    <source>
        <dbReference type="ARBA" id="ARBA00023002"/>
    </source>
</evidence>
<dbReference type="EMBL" id="JASWJB010000067">
    <property type="protein sequence ID" value="KAK2601944.1"/>
    <property type="molecule type" value="Genomic_DNA"/>
</dbReference>
<protein>
    <recommendedName>
        <fullName evidence="4">NAD(P)-binding protein</fullName>
    </recommendedName>
</protein>
<dbReference type="InterPro" id="IPR036291">
    <property type="entry name" value="NAD(P)-bd_dom_sf"/>
</dbReference>
<name>A0AAJ0CU94_9HYPO</name>
<evidence type="ECO:0000313" key="3">
    <source>
        <dbReference type="Proteomes" id="UP001251528"/>
    </source>
</evidence>
<dbReference type="SUPFAM" id="SSF51735">
    <property type="entry name" value="NAD(P)-binding Rossmann-fold domains"/>
    <property type="match status" value="1"/>
</dbReference>
<gene>
    <name evidence="2" type="ORF">QQS21_004535</name>
</gene>
<proteinExistence type="predicted"/>
<reference evidence="2" key="1">
    <citation type="submission" date="2023-06" db="EMBL/GenBank/DDBJ databases">
        <title>Conoideocrella luteorostrata (Hypocreales: Clavicipitaceae), a potential biocontrol fungus for elongate hemlock scale in United States Christmas tree production areas.</title>
        <authorList>
            <person name="Barrett H."/>
            <person name="Lovett B."/>
            <person name="Macias A.M."/>
            <person name="Stajich J.E."/>
            <person name="Kasson M.T."/>
        </authorList>
    </citation>
    <scope>NUCLEOTIDE SEQUENCE</scope>
    <source>
        <strain evidence="2">ARSEF 14590</strain>
    </source>
</reference>
<dbReference type="AlphaFoldDB" id="A0AAJ0CU94"/>